<dbReference type="Gene3D" id="1.10.630.10">
    <property type="entry name" value="Cytochrome P450"/>
    <property type="match status" value="1"/>
</dbReference>
<evidence type="ECO:0000256" key="4">
    <source>
        <dbReference type="ARBA" id="ARBA00023002"/>
    </source>
</evidence>
<reference evidence="8" key="1">
    <citation type="submission" date="2015-11" db="EMBL/GenBank/DDBJ databases">
        <title>Draft Genome Sequence of the Radioresistant Bacterium Deinococcus grandis, Isolated from Freshwater Fish in Japan.</title>
        <authorList>
            <person name="Satoh K."/>
            <person name="Onodera T."/>
            <person name="Omoso K."/>
            <person name="Takeda-Yano K."/>
            <person name="Katayama T."/>
            <person name="Oono Y."/>
            <person name="Narumi I."/>
        </authorList>
    </citation>
    <scope>NUCLEOTIDE SEQUENCE [LARGE SCALE GENOMIC DNA]</scope>
    <source>
        <strain evidence="8">ATCC 43672</strain>
    </source>
</reference>
<dbReference type="InterPro" id="IPR001128">
    <property type="entry name" value="Cyt_P450"/>
</dbReference>
<comment type="caution">
    <text evidence="7">The sequence shown here is derived from an EMBL/GenBank/DDBJ whole genome shotgun (WGS) entry which is preliminary data.</text>
</comment>
<dbReference type="Proteomes" id="UP000056209">
    <property type="component" value="Unassembled WGS sequence"/>
</dbReference>
<accession>A0A100HG72</accession>
<dbReference type="PANTHER" id="PTHR46696">
    <property type="entry name" value="P450, PUTATIVE (EUROFUNG)-RELATED"/>
    <property type="match status" value="1"/>
</dbReference>
<keyword evidence="4" id="KW-0560">Oxidoreductase</keyword>
<dbReference type="InterPro" id="IPR036396">
    <property type="entry name" value="Cyt_P450_sf"/>
</dbReference>
<sequence length="416" mass="44531">MTSPLAALSPEQQRVQATVQALWHPDIARDPYPAYEAVRALDPLGVVSPAGWGAAFATSHALNSAVLRSPAARSGALISQVPADTASIRLLQPMMLFHNGPSHARLRGLVQAAFTPRVVAEQRDLIRAQVHALLDALPTDREVDLVAGLAAPLPARVIMHMLGLRGEDEAKFIRWTQSVADLLAGETSSPELMARLEADATEMRAYFRTLADDLRAHPQPGLLSALAAAEDGGERLSSDELLANAVLLLAAGHETTSNLIPGALLELHRQPDAWAALVARPDHPNVPDELLRVVSPVQLDGRTLEGTVTLPTSGGQTVTLSAGTHVQTMLAAANRDPDVFPHPDRIDWDRPNSARHLAFAAGAHYCLGAPLARLEIAEVFAALATRFPALRVTDPQPPFKANLVLRGPKELRVQLG</sequence>
<keyword evidence="8" id="KW-1185">Reference proteome</keyword>
<dbReference type="SUPFAM" id="SSF48264">
    <property type="entry name" value="Cytochrome P450"/>
    <property type="match status" value="1"/>
</dbReference>
<name>A0A100HG72_9DEIO</name>
<keyword evidence="2" id="KW-0349">Heme</keyword>
<evidence type="ECO:0000256" key="6">
    <source>
        <dbReference type="ARBA" id="ARBA00023033"/>
    </source>
</evidence>
<dbReference type="RefSeq" id="WP_058974271.1">
    <property type="nucleotide sequence ID" value="NZ_BCMS01000001.1"/>
</dbReference>
<evidence type="ECO:0000256" key="1">
    <source>
        <dbReference type="ARBA" id="ARBA00010617"/>
    </source>
</evidence>
<dbReference type="FunFam" id="1.10.630.10:FF:000018">
    <property type="entry name" value="Cytochrome P450 monooxygenase"/>
    <property type="match status" value="1"/>
</dbReference>
<dbReference type="Pfam" id="PF00067">
    <property type="entry name" value="p450"/>
    <property type="match status" value="2"/>
</dbReference>
<keyword evidence="6" id="KW-0503">Monooxygenase</keyword>
<dbReference type="CDD" id="cd20625">
    <property type="entry name" value="CYP164-like"/>
    <property type="match status" value="1"/>
</dbReference>
<dbReference type="OrthoDB" id="9801155at2"/>
<keyword evidence="5" id="KW-0408">Iron</keyword>
<dbReference type="AlphaFoldDB" id="A0A100HG72"/>
<keyword evidence="3" id="KW-0479">Metal-binding</keyword>
<evidence type="ECO:0000256" key="3">
    <source>
        <dbReference type="ARBA" id="ARBA00022723"/>
    </source>
</evidence>
<dbReference type="EMBL" id="BCMS01000001">
    <property type="protein sequence ID" value="GAQ20006.1"/>
    <property type="molecule type" value="Genomic_DNA"/>
</dbReference>
<dbReference type="GO" id="GO:0005506">
    <property type="term" value="F:iron ion binding"/>
    <property type="evidence" value="ECO:0007669"/>
    <property type="project" value="InterPro"/>
</dbReference>
<evidence type="ECO:0000313" key="8">
    <source>
        <dbReference type="Proteomes" id="UP000056209"/>
    </source>
</evidence>
<dbReference type="InterPro" id="IPR002397">
    <property type="entry name" value="Cyt_P450_B"/>
</dbReference>
<evidence type="ECO:0000313" key="7">
    <source>
        <dbReference type="EMBL" id="GAQ20006.1"/>
    </source>
</evidence>
<organism evidence="7 8">
    <name type="scientific">Deinococcus grandis</name>
    <dbReference type="NCBI Taxonomy" id="57498"/>
    <lineage>
        <taxon>Bacteria</taxon>
        <taxon>Thermotogati</taxon>
        <taxon>Deinococcota</taxon>
        <taxon>Deinococci</taxon>
        <taxon>Deinococcales</taxon>
        <taxon>Deinococcaceae</taxon>
        <taxon>Deinococcus</taxon>
    </lineage>
</organism>
<protein>
    <submittedName>
        <fullName evidence="7">Cytochrome P450</fullName>
    </submittedName>
</protein>
<dbReference type="GO" id="GO:0004497">
    <property type="term" value="F:monooxygenase activity"/>
    <property type="evidence" value="ECO:0007669"/>
    <property type="project" value="UniProtKB-KW"/>
</dbReference>
<comment type="similarity">
    <text evidence="1">Belongs to the cytochrome P450 family.</text>
</comment>
<dbReference type="GO" id="GO:0016705">
    <property type="term" value="F:oxidoreductase activity, acting on paired donors, with incorporation or reduction of molecular oxygen"/>
    <property type="evidence" value="ECO:0007669"/>
    <property type="project" value="InterPro"/>
</dbReference>
<evidence type="ECO:0000256" key="5">
    <source>
        <dbReference type="ARBA" id="ARBA00023004"/>
    </source>
</evidence>
<dbReference type="GO" id="GO:0020037">
    <property type="term" value="F:heme binding"/>
    <property type="evidence" value="ECO:0007669"/>
    <property type="project" value="InterPro"/>
</dbReference>
<gene>
    <name evidence="7" type="ORF">DEIGR_100033</name>
</gene>
<evidence type="ECO:0000256" key="2">
    <source>
        <dbReference type="ARBA" id="ARBA00022617"/>
    </source>
</evidence>
<dbReference type="PRINTS" id="PR00359">
    <property type="entry name" value="BP450"/>
</dbReference>
<proteinExistence type="inferred from homology"/>
<dbReference type="PANTHER" id="PTHR46696:SF1">
    <property type="entry name" value="CYTOCHROME P450 YJIB-RELATED"/>
    <property type="match status" value="1"/>
</dbReference>